<proteinExistence type="predicted"/>
<organism evidence="1 2">
    <name type="scientific">Nocardia rhizosphaerae</name>
    <dbReference type="NCBI Taxonomy" id="1691571"/>
    <lineage>
        <taxon>Bacteria</taxon>
        <taxon>Bacillati</taxon>
        <taxon>Actinomycetota</taxon>
        <taxon>Actinomycetes</taxon>
        <taxon>Mycobacteriales</taxon>
        <taxon>Nocardiaceae</taxon>
        <taxon>Nocardia</taxon>
    </lineage>
</organism>
<keyword evidence="2" id="KW-1185">Reference proteome</keyword>
<dbReference type="RefSeq" id="WP_378544374.1">
    <property type="nucleotide sequence ID" value="NZ_JBHSBA010000003.1"/>
</dbReference>
<dbReference type="Pfam" id="PF12079">
    <property type="entry name" value="DUF3558"/>
    <property type="match status" value="1"/>
</dbReference>
<comment type="caution">
    <text evidence="1">The sequence shown here is derived from an EMBL/GenBank/DDBJ whole genome shotgun (WGS) entry which is preliminary data.</text>
</comment>
<reference evidence="2" key="1">
    <citation type="journal article" date="2019" name="Int. J. Syst. Evol. Microbiol.">
        <title>The Global Catalogue of Microorganisms (GCM) 10K type strain sequencing project: providing services to taxonomists for standard genome sequencing and annotation.</title>
        <authorList>
            <consortium name="The Broad Institute Genomics Platform"/>
            <consortium name="The Broad Institute Genome Sequencing Center for Infectious Disease"/>
            <person name="Wu L."/>
            <person name="Ma J."/>
        </authorList>
    </citation>
    <scope>NUCLEOTIDE SEQUENCE [LARGE SCALE GENOMIC DNA]</scope>
    <source>
        <strain evidence="2">CGMCC 4.7204</strain>
    </source>
</reference>
<evidence type="ECO:0000313" key="1">
    <source>
        <dbReference type="EMBL" id="MFC4123648.1"/>
    </source>
</evidence>
<evidence type="ECO:0000313" key="2">
    <source>
        <dbReference type="Proteomes" id="UP001595767"/>
    </source>
</evidence>
<dbReference type="EMBL" id="JBHSBA010000003">
    <property type="protein sequence ID" value="MFC4123648.1"/>
    <property type="molecule type" value="Genomic_DNA"/>
</dbReference>
<sequence length="168" mass="17747">MLVTAGLVVVGVTGCASGETSSVGTTTTVASALWNPCTEIPDEMLRAAGVDPASEEKGVGGHDQSGWEICGWDGREYSLTVYATDKEVAEFEQKPGNVDFRDVTIAGRPGREFRVAGASKELDCDVVFPTAQGVVQLQVLNRASLDDLTDPCVTIARVGENLVPTFPK</sequence>
<protein>
    <submittedName>
        <fullName evidence="1">DUF3558 domain-containing protein</fullName>
    </submittedName>
</protein>
<gene>
    <name evidence="1" type="ORF">ACFOW8_01750</name>
</gene>
<name>A0ABV8L0M5_9NOCA</name>
<accession>A0ABV8L0M5</accession>
<dbReference type="InterPro" id="IPR024520">
    <property type="entry name" value="DUF3558"/>
</dbReference>
<dbReference type="Proteomes" id="UP001595767">
    <property type="component" value="Unassembled WGS sequence"/>
</dbReference>